<name>A0ABD1JRA0_9TELE</name>
<dbReference type="FunFam" id="4.10.800.10:FF:000002">
    <property type="entry name" value="Insulin-like growth factor-binding protein 2"/>
    <property type="match status" value="1"/>
</dbReference>
<evidence type="ECO:0000256" key="11">
    <source>
        <dbReference type="PROSITE-ProRule" id="PRU00500"/>
    </source>
</evidence>
<dbReference type="SUPFAM" id="SSF57610">
    <property type="entry name" value="Thyroglobulin type-1 domain"/>
    <property type="match status" value="1"/>
</dbReference>
<dbReference type="PROSITE" id="PS00222">
    <property type="entry name" value="IGFBP_N_1"/>
    <property type="match status" value="1"/>
</dbReference>
<dbReference type="CDD" id="cd00191">
    <property type="entry name" value="TY"/>
    <property type="match status" value="1"/>
</dbReference>
<dbReference type="AlphaFoldDB" id="A0ABD1JRA0"/>
<keyword evidence="8" id="KW-1015">Disulfide bond</keyword>
<dbReference type="InterPro" id="IPR000716">
    <property type="entry name" value="Thyroglobulin_1"/>
</dbReference>
<dbReference type="EMBL" id="JBHFQA010000012">
    <property type="protein sequence ID" value="KAL2089400.1"/>
    <property type="molecule type" value="Genomic_DNA"/>
</dbReference>
<dbReference type="Proteomes" id="UP001591681">
    <property type="component" value="Unassembled WGS sequence"/>
</dbReference>
<evidence type="ECO:0000256" key="7">
    <source>
        <dbReference type="ARBA" id="ARBA00022729"/>
    </source>
</evidence>
<evidence type="ECO:0000256" key="2">
    <source>
        <dbReference type="ARBA" id="ARBA00004613"/>
    </source>
</evidence>
<dbReference type="InterPro" id="IPR022322">
    <property type="entry name" value="IGFBP1"/>
</dbReference>
<dbReference type="GO" id="GO:0048640">
    <property type="term" value="P:negative regulation of developmental growth"/>
    <property type="evidence" value="ECO:0007669"/>
    <property type="project" value="UniProtKB-ARBA"/>
</dbReference>
<comment type="caution">
    <text evidence="11">Lacks conserved residue(s) required for the propagation of feature annotation.</text>
</comment>
<keyword evidence="5" id="KW-0597">Phosphoprotein</keyword>
<dbReference type="Gene3D" id="4.10.40.20">
    <property type="match status" value="1"/>
</dbReference>
<evidence type="ECO:0000256" key="13">
    <source>
        <dbReference type="SAM" id="SignalP"/>
    </source>
</evidence>
<dbReference type="SMART" id="SM00121">
    <property type="entry name" value="IB"/>
    <property type="match status" value="1"/>
</dbReference>
<evidence type="ECO:0000256" key="1">
    <source>
        <dbReference type="ARBA" id="ARBA00003811"/>
    </source>
</evidence>
<dbReference type="Pfam" id="PF00086">
    <property type="entry name" value="Thyroglobulin_1"/>
    <property type="match status" value="1"/>
</dbReference>
<keyword evidence="6" id="KW-0341">Growth regulation</keyword>
<dbReference type="GO" id="GO:0031994">
    <property type="term" value="F:insulin-like growth factor I binding"/>
    <property type="evidence" value="ECO:0007669"/>
    <property type="project" value="UniProtKB-ARBA"/>
</dbReference>
<dbReference type="Gene3D" id="4.10.800.10">
    <property type="entry name" value="Thyroglobulin type-1"/>
    <property type="match status" value="1"/>
</dbReference>
<comment type="subunit">
    <text evidence="10">Binds equally well IGF1 and IGF2. Interacts with integrin ITGA5:ITGB1. Interacts with VHL; this interaction inhibits HIF1A degradation.</text>
</comment>
<dbReference type="FunFam" id="4.10.40.20:FF:000001">
    <property type="entry name" value="Insulin-like growth factor binding protein 5"/>
    <property type="match status" value="1"/>
</dbReference>
<dbReference type="InterPro" id="IPR009030">
    <property type="entry name" value="Growth_fac_rcpt_cys_sf"/>
</dbReference>
<proteinExistence type="predicted"/>
<evidence type="ECO:0000256" key="6">
    <source>
        <dbReference type="ARBA" id="ARBA00022604"/>
    </source>
</evidence>
<evidence type="ECO:0000259" key="15">
    <source>
        <dbReference type="PROSITE" id="PS51323"/>
    </source>
</evidence>
<evidence type="ECO:0000256" key="8">
    <source>
        <dbReference type="ARBA" id="ARBA00023157"/>
    </source>
</evidence>
<dbReference type="GO" id="GO:0005576">
    <property type="term" value="C:extracellular region"/>
    <property type="evidence" value="ECO:0007669"/>
    <property type="project" value="UniProtKB-SubCell"/>
</dbReference>
<dbReference type="PROSITE" id="PS51323">
    <property type="entry name" value="IGFBP_N_2"/>
    <property type="match status" value="1"/>
</dbReference>
<evidence type="ECO:0000256" key="4">
    <source>
        <dbReference type="ARBA" id="ARBA00022525"/>
    </source>
</evidence>
<dbReference type="InterPro" id="IPR022321">
    <property type="entry name" value="IGFBP_1-6_chordata"/>
</dbReference>
<dbReference type="SUPFAM" id="SSF57184">
    <property type="entry name" value="Growth factor receptor domain"/>
    <property type="match status" value="1"/>
</dbReference>
<dbReference type="InterPro" id="IPR017891">
    <property type="entry name" value="Insulin_GF-bd_Cys-rich_CS"/>
</dbReference>
<accession>A0ABD1JRA0</accession>
<feature type="region of interest" description="Disordered" evidence="12">
    <location>
        <begin position="112"/>
        <end position="136"/>
    </location>
</feature>
<keyword evidence="17" id="KW-1185">Reference proteome</keyword>
<dbReference type="PRINTS" id="PR01977">
    <property type="entry name" value="IGFBPFAMILY1"/>
</dbReference>
<keyword evidence="7 13" id="KW-0732">Signal</keyword>
<dbReference type="InterPro" id="IPR036857">
    <property type="entry name" value="Thyroglobulin_1_sf"/>
</dbReference>
<dbReference type="PRINTS" id="PR01976">
    <property type="entry name" value="IGFBPFAMILY"/>
</dbReference>
<evidence type="ECO:0000256" key="3">
    <source>
        <dbReference type="ARBA" id="ARBA00013675"/>
    </source>
</evidence>
<feature type="compositionally biased region" description="Polar residues" evidence="12">
    <location>
        <begin position="122"/>
        <end position="136"/>
    </location>
</feature>
<feature type="chain" id="PRO_5044751872" description="Insulin-like growth factor-binding protein 1" evidence="13">
    <location>
        <begin position="26"/>
        <end position="264"/>
    </location>
</feature>
<evidence type="ECO:0000313" key="17">
    <source>
        <dbReference type="Proteomes" id="UP001591681"/>
    </source>
</evidence>
<feature type="domain" description="IGFBP N-terminal" evidence="15">
    <location>
        <begin position="33"/>
        <end position="114"/>
    </location>
</feature>
<evidence type="ECO:0000256" key="5">
    <source>
        <dbReference type="ARBA" id="ARBA00022553"/>
    </source>
</evidence>
<sequence>MSRLNLNIFVMAALSSLLLSQRVWGSPVAAAQEPIRCAPCSPERMASCPAVDPSCEEVLREPGCGCCMACALKAGDLCGFYTAPCGSGYRCLPKPSESRPLHALSRGQGVCTEKSDAEAERNQTPQTADPSETDGSVVTETVNPLFLAGHGKPIDPRVAAGAQESMKAKVNAIKRKLVEQGPCHVELQRALEKISKSQQKLGDKLTRFYLPNCDKVGRYKAKQCESALDGTRGKCWCVSPWSGKIIPGSSDLPEDSECPLEQNH</sequence>
<dbReference type="PANTHER" id="PTHR11551">
    <property type="entry name" value="INSULIN-LIKE GROWTH FACTOR BINDING PROTEIN"/>
    <property type="match status" value="1"/>
</dbReference>
<dbReference type="PROSITE" id="PS00484">
    <property type="entry name" value="THYROGLOBULIN_1_1"/>
    <property type="match status" value="1"/>
</dbReference>
<evidence type="ECO:0000313" key="16">
    <source>
        <dbReference type="EMBL" id="KAL2089400.1"/>
    </source>
</evidence>
<protein>
    <recommendedName>
        <fullName evidence="3">Insulin-like growth factor-binding protein 1</fullName>
    </recommendedName>
</protein>
<reference evidence="16 17" key="1">
    <citation type="submission" date="2024-09" db="EMBL/GenBank/DDBJ databases">
        <title>A chromosome-level genome assembly of Gray's grenadier anchovy, Coilia grayii.</title>
        <authorList>
            <person name="Fu Z."/>
        </authorList>
    </citation>
    <scope>NUCLEOTIDE SEQUENCE [LARGE SCALE GENOMIC DNA]</scope>
    <source>
        <strain evidence="16">G4</strain>
        <tissue evidence="16">Muscle</tissue>
    </source>
</reference>
<organism evidence="16 17">
    <name type="scientific">Coilia grayii</name>
    <name type="common">Gray's grenadier anchovy</name>
    <dbReference type="NCBI Taxonomy" id="363190"/>
    <lineage>
        <taxon>Eukaryota</taxon>
        <taxon>Metazoa</taxon>
        <taxon>Chordata</taxon>
        <taxon>Craniata</taxon>
        <taxon>Vertebrata</taxon>
        <taxon>Euteleostomi</taxon>
        <taxon>Actinopterygii</taxon>
        <taxon>Neopterygii</taxon>
        <taxon>Teleostei</taxon>
        <taxon>Clupei</taxon>
        <taxon>Clupeiformes</taxon>
        <taxon>Clupeoidei</taxon>
        <taxon>Engraulidae</taxon>
        <taxon>Coilinae</taxon>
        <taxon>Coilia</taxon>
    </lineage>
</organism>
<evidence type="ECO:0000256" key="10">
    <source>
        <dbReference type="ARBA" id="ARBA00049694"/>
    </source>
</evidence>
<evidence type="ECO:0000259" key="14">
    <source>
        <dbReference type="PROSITE" id="PS51162"/>
    </source>
</evidence>
<gene>
    <name evidence="16" type="ORF">ACEWY4_014088</name>
</gene>
<comment type="caution">
    <text evidence="16">The sequence shown here is derived from an EMBL/GenBank/DDBJ whole genome shotgun (WGS) entry which is preliminary data.</text>
</comment>
<dbReference type="PROSITE" id="PS51162">
    <property type="entry name" value="THYROGLOBULIN_1_2"/>
    <property type="match status" value="1"/>
</dbReference>
<feature type="signal peptide" evidence="13">
    <location>
        <begin position="1"/>
        <end position="25"/>
    </location>
</feature>
<feature type="domain" description="Thyroglobulin type-1" evidence="14">
    <location>
        <begin position="180"/>
        <end position="258"/>
    </location>
</feature>
<comment type="subcellular location">
    <subcellularLocation>
        <location evidence="2">Secreted</location>
    </subcellularLocation>
</comment>
<comment type="function">
    <text evidence="1">IGF-binding proteins prolong the half-life of the IGFs and have been shown to either inhibit or stimulate the growth promoting effects of the IGFs on cell culture. They alter the interaction of IGFs with their cell surface receptors.</text>
</comment>
<evidence type="ECO:0000256" key="9">
    <source>
        <dbReference type="ARBA" id="ARBA00023183"/>
    </source>
</evidence>
<keyword evidence="4" id="KW-0964">Secreted</keyword>
<dbReference type="SMART" id="SM00211">
    <property type="entry name" value="TY"/>
    <property type="match status" value="1"/>
</dbReference>
<dbReference type="InterPro" id="IPR000867">
    <property type="entry name" value="IGFBP-like"/>
</dbReference>
<dbReference type="Pfam" id="PF00219">
    <property type="entry name" value="IGFBP"/>
    <property type="match status" value="1"/>
</dbReference>
<dbReference type="PANTHER" id="PTHR11551:SF6">
    <property type="entry name" value="INSULIN-LIKE GROWTH FACTOR-BINDING PROTEIN 1"/>
    <property type="match status" value="1"/>
</dbReference>
<keyword evidence="9" id="KW-0340">Growth factor binding</keyword>
<evidence type="ECO:0000256" key="12">
    <source>
        <dbReference type="SAM" id="MobiDB-lite"/>
    </source>
</evidence>